<evidence type="ECO:0000313" key="3">
    <source>
        <dbReference type="Proteomes" id="UP000053097"/>
    </source>
</evidence>
<dbReference type="AlphaFoldDB" id="A0A026X0C2"/>
<name>A0A026X0C2_OOCBI</name>
<dbReference type="PANTHER" id="PTHR13318:SF95">
    <property type="entry name" value="F-BOX PROTEIN YLR352W"/>
    <property type="match status" value="1"/>
</dbReference>
<dbReference type="EMBL" id="KK107054">
    <property type="protein sequence ID" value="EZA61456.1"/>
    <property type="molecule type" value="Genomic_DNA"/>
</dbReference>
<dbReference type="Proteomes" id="UP000053097">
    <property type="component" value="Unassembled WGS sequence"/>
</dbReference>
<dbReference type="PANTHER" id="PTHR13318">
    <property type="entry name" value="PARTNER OF PAIRED, ISOFORM B-RELATED"/>
    <property type="match status" value="1"/>
</dbReference>
<reference evidence="2" key="2">
    <citation type="journal article" date="2018" name="Genome Res.">
        <title>The genomic architecture and molecular evolution of ant odorant receptors.</title>
        <authorList>
            <person name="McKenzie S.K."/>
            <person name="Kronauer D.J.C."/>
        </authorList>
    </citation>
    <scope>NUCLEOTIDE SEQUENCE [LARGE SCALE GENOMIC DNA]</scope>
    <source>
        <strain evidence="2">Clonal line C1</strain>
    </source>
</reference>
<dbReference type="SUPFAM" id="SSF52047">
    <property type="entry name" value="RNI-like"/>
    <property type="match status" value="1"/>
</dbReference>
<dbReference type="OMA" id="FQCHELH"/>
<organism evidence="1 3">
    <name type="scientific">Ooceraea biroi</name>
    <name type="common">Clonal raider ant</name>
    <name type="synonym">Cerapachys biroi</name>
    <dbReference type="NCBI Taxonomy" id="2015173"/>
    <lineage>
        <taxon>Eukaryota</taxon>
        <taxon>Metazoa</taxon>
        <taxon>Ecdysozoa</taxon>
        <taxon>Arthropoda</taxon>
        <taxon>Hexapoda</taxon>
        <taxon>Insecta</taxon>
        <taxon>Pterygota</taxon>
        <taxon>Neoptera</taxon>
        <taxon>Endopterygota</taxon>
        <taxon>Hymenoptera</taxon>
        <taxon>Apocrita</taxon>
        <taxon>Aculeata</taxon>
        <taxon>Formicoidea</taxon>
        <taxon>Formicidae</taxon>
        <taxon>Dorylinae</taxon>
        <taxon>Ooceraea</taxon>
    </lineage>
</organism>
<protein>
    <recommendedName>
        <fullName evidence="4">F-box/LRR-repeat protein</fullName>
    </recommendedName>
</protein>
<keyword evidence="3" id="KW-1185">Reference proteome</keyword>
<sequence length="576" mass="65058">MPSHRQPNSLEGLSLGRVCRQLNETCRYLQMLSQKSSATQVLALAKRTIRPYYINALPTHLRSRVIDEAMKTMCSPSSDESTLVSAPAALYLLALLLDPNIKKLKVGLCCYYGCSHQTCLLKLFASEGVGLRSLQLSRSALLRLDCKLLYSALLNMKNLSRLTLRNIADDGVLQAIGKTCPKLAVLDVACSRQVTDIGLRQLLLRVELRDKPRSTSSQERTSWSRLKRLLSVLKSKSSRREKQSVVLEFHESRNPLCDTLGVLNVANTGVTSAGVLFALANVPHLKSLAEYSHMGRVMEIMNGGLIDRIKIPFSLTQARSCKTTLNRIELLAQACPKMEKLHISEPHHSPEALGLFPYITSLSIHNVPMKREWLNGFYNYLRRNGQNLYDLNFQMTQSENPLQVDLREILNSCPNLHVLITSGANVTWMEGCDPPPLKYLKVIQLGRMTNALAIVKILSLVPELKALHVYSCLDLSDKHLETLKPPTKSKSTRKFDMCDDSSSNLTCFYIYEMHKVSLITVLNMFNNYKQLRQFGNLTNWTLNREDAKMLRTTRTSMDVDFCSGSHWLWNNCIPIL</sequence>
<dbReference type="GO" id="GO:0031146">
    <property type="term" value="P:SCF-dependent proteasomal ubiquitin-dependent protein catabolic process"/>
    <property type="evidence" value="ECO:0007669"/>
    <property type="project" value="TreeGrafter"/>
</dbReference>
<evidence type="ECO:0000313" key="2">
    <source>
        <dbReference type="EMBL" id="RLU23637.1"/>
    </source>
</evidence>
<dbReference type="Proteomes" id="UP000279307">
    <property type="component" value="Chromosome 4"/>
</dbReference>
<reference evidence="2" key="3">
    <citation type="submission" date="2018-07" db="EMBL/GenBank/DDBJ databases">
        <authorList>
            <person name="Mckenzie S.K."/>
            <person name="Kronauer D.J.C."/>
        </authorList>
    </citation>
    <scope>NUCLEOTIDE SEQUENCE</scope>
    <source>
        <strain evidence="2">Clonal line C1</strain>
    </source>
</reference>
<accession>A0A026X0C2</accession>
<reference evidence="1 3" key="1">
    <citation type="journal article" date="2014" name="Curr. Biol.">
        <title>The genome of the clonal raider ant Cerapachys biroi.</title>
        <authorList>
            <person name="Oxley P.R."/>
            <person name="Ji L."/>
            <person name="Fetter-Pruneda I."/>
            <person name="McKenzie S.K."/>
            <person name="Li C."/>
            <person name="Hu H."/>
            <person name="Zhang G."/>
            <person name="Kronauer D.J."/>
        </authorList>
    </citation>
    <scope>NUCLEOTIDE SEQUENCE [LARGE SCALE GENOMIC DNA]</scope>
</reference>
<evidence type="ECO:0008006" key="4">
    <source>
        <dbReference type="Google" id="ProtNLM"/>
    </source>
</evidence>
<evidence type="ECO:0000313" key="1">
    <source>
        <dbReference type="EMBL" id="EZA61456.1"/>
    </source>
</evidence>
<dbReference type="InterPro" id="IPR032675">
    <property type="entry name" value="LRR_dom_sf"/>
</dbReference>
<gene>
    <name evidence="2" type="ORF">DMN91_003843</name>
    <name evidence="1" type="ORF">X777_07789</name>
</gene>
<dbReference type="GO" id="GO:0019005">
    <property type="term" value="C:SCF ubiquitin ligase complex"/>
    <property type="evidence" value="ECO:0007669"/>
    <property type="project" value="TreeGrafter"/>
</dbReference>
<dbReference type="OrthoDB" id="16120at2759"/>
<proteinExistence type="predicted"/>
<dbReference type="Gene3D" id="3.80.10.10">
    <property type="entry name" value="Ribonuclease Inhibitor"/>
    <property type="match status" value="2"/>
</dbReference>
<dbReference type="EMBL" id="QOIP01000004">
    <property type="protein sequence ID" value="RLU23637.1"/>
    <property type="molecule type" value="Genomic_DNA"/>
</dbReference>